<protein>
    <submittedName>
        <fullName evidence="1">Uncharacterized protein</fullName>
    </submittedName>
</protein>
<accession>A0A7W7WFN6</accession>
<dbReference type="EMBL" id="JACHJR010000001">
    <property type="protein sequence ID" value="MBB4944745.1"/>
    <property type="molecule type" value="Genomic_DNA"/>
</dbReference>
<dbReference type="Proteomes" id="UP000573327">
    <property type="component" value="Unassembled WGS sequence"/>
</dbReference>
<evidence type="ECO:0000313" key="2">
    <source>
        <dbReference type="Proteomes" id="UP000573327"/>
    </source>
</evidence>
<name>A0A7W7WFN6_9ACTN</name>
<proteinExistence type="predicted"/>
<sequence>MIAAEALAAGLDTPTLCELAGWPRTADTLDLRNAFGQALMESGIELPDPNLAQRHGLRRLAARLVAGETAHTDLPMGDWRDTKVETAEERSFVMLIRPSGCCLDYTMERGPRTWAEQLRIAALALTSSAPIGPGC</sequence>
<reference evidence="1 2" key="1">
    <citation type="submission" date="2020-08" db="EMBL/GenBank/DDBJ databases">
        <title>Sequencing the genomes of 1000 actinobacteria strains.</title>
        <authorList>
            <person name="Klenk H.-P."/>
        </authorList>
    </citation>
    <scope>NUCLEOTIDE SEQUENCE [LARGE SCALE GENOMIC DNA]</scope>
    <source>
        <strain evidence="1 2">DSM 44786</strain>
    </source>
</reference>
<organism evidence="1 2">
    <name type="scientific">Kitasatospora gansuensis</name>
    <dbReference type="NCBI Taxonomy" id="258050"/>
    <lineage>
        <taxon>Bacteria</taxon>
        <taxon>Bacillati</taxon>
        <taxon>Actinomycetota</taxon>
        <taxon>Actinomycetes</taxon>
        <taxon>Kitasatosporales</taxon>
        <taxon>Streptomycetaceae</taxon>
        <taxon>Kitasatospora</taxon>
    </lineage>
</organism>
<comment type="caution">
    <text evidence="1">The sequence shown here is derived from an EMBL/GenBank/DDBJ whole genome shotgun (WGS) entry which is preliminary data.</text>
</comment>
<dbReference type="AlphaFoldDB" id="A0A7W7WFN6"/>
<keyword evidence="2" id="KW-1185">Reference proteome</keyword>
<evidence type="ECO:0000313" key="1">
    <source>
        <dbReference type="EMBL" id="MBB4944745.1"/>
    </source>
</evidence>
<dbReference type="RefSeq" id="WP_184910906.1">
    <property type="nucleotide sequence ID" value="NZ_JACHJR010000001.1"/>
</dbReference>
<gene>
    <name evidence="1" type="ORF">F4556_000280</name>
</gene>